<dbReference type="Proteomes" id="UP000638560">
    <property type="component" value="Unassembled WGS sequence"/>
</dbReference>
<feature type="coiled-coil region" evidence="1">
    <location>
        <begin position="54"/>
        <end position="81"/>
    </location>
</feature>
<evidence type="ECO:0000256" key="1">
    <source>
        <dbReference type="SAM" id="Coils"/>
    </source>
</evidence>
<protein>
    <submittedName>
        <fullName evidence="3">Uncharacterized protein</fullName>
    </submittedName>
</protein>
<accession>A0ABS0GYC2</accession>
<evidence type="ECO:0000256" key="2">
    <source>
        <dbReference type="SAM" id="Phobius"/>
    </source>
</evidence>
<keyword evidence="2" id="KW-0472">Membrane</keyword>
<evidence type="ECO:0000313" key="4">
    <source>
        <dbReference type="Proteomes" id="UP000638560"/>
    </source>
</evidence>
<organism evidence="3 4">
    <name type="scientific">Plantactinospora alkalitolerans</name>
    <dbReference type="NCBI Taxonomy" id="2789879"/>
    <lineage>
        <taxon>Bacteria</taxon>
        <taxon>Bacillati</taxon>
        <taxon>Actinomycetota</taxon>
        <taxon>Actinomycetes</taxon>
        <taxon>Micromonosporales</taxon>
        <taxon>Micromonosporaceae</taxon>
        <taxon>Plantactinospora</taxon>
    </lineage>
</organism>
<name>A0ABS0GYC2_9ACTN</name>
<keyword evidence="2" id="KW-0812">Transmembrane</keyword>
<dbReference type="RefSeq" id="WP_196202770.1">
    <property type="nucleotide sequence ID" value="NZ_JADPUN010000185.1"/>
</dbReference>
<keyword evidence="4" id="KW-1185">Reference proteome</keyword>
<keyword evidence="1" id="KW-0175">Coiled coil</keyword>
<comment type="caution">
    <text evidence="3">The sequence shown here is derived from an EMBL/GenBank/DDBJ whole genome shotgun (WGS) entry which is preliminary data.</text>
</comment>
<reference evidence="3 4" key="1">
    <citation type="submission" date="2020-11" db="EMBL/GenBank/DDBJ databases">
        <title>A novel isolate from a Black sea contaminated sediment with potential to produce alkanes: Plantactinospora alkalitolerans sp. nov.</title>
        <authorList>
            <person name="Carro L."/>
            <person name="Veyisoglu A."/>
            <person name="Guven K."/>
            <person name="Schumann P."/>
            <person name="Klenk H.-P."/>
            <person name="Sahin N."/>
        </authorList>
    </citation>
    <scope>NUCLEOTIDE SEQUENCE [LARGE SCALE GENOMIC DNA]</scope>
    <source>
        <strain evidence="3 4">S1510</strain>
    </source>
</reference>
<sequence length="215" mass="24154">MMYAGGFAERAPHLQEFLAGGGIGVEDWPTIVPGLVGVLGIVVAVMVAWRQRVIQLRDRAAEREQQEARRAERQAHETRIARREMWRAEYQQIRTLLENGEVLAYQVRNNGPFTARGLAALDVDTFRMNAERLAARGVEQLRGPLLGLAKLADEFARYAVPEEEAMVAGYARGQVPDEWGLHRVQRLAVGQDRTARDLAEQVTAAWQVLRAEWGN</sequence>
<dbReference type="EMBL" id="JADPUN010000185">
    <property type="protein sequence ID" value="MBF9131210.1"/>
    <property type="molecule type" value="Genomic_DNA"/>
</dbReference>
<gene>
    <name evidence="3" type="ORF">I0C86_19915</name>
</gene>
<evidence type="ECO:0000313" key="3">
    <source>
        <dbReference type="EMBL" id="MBF9131210.1"/>
    </source>
</evidence>
<feature type="transmembrane region" description="Helical" evidence="2">
    <location>
        <begin position="31"/>
        <end position="49"/>
    </location>
</feature>
<keyword evidence="2" id="KW-1133">Transmembrane helix</keyword>
<proteinExistence type="predicted"/>